<organism evidence="2 3">
    <name type="scientific">Bodo saltans</name>
    <name type="common">Flagellated protozoan</name>
    <dbReference type="NCBI Taxonomy" id="75058"/>
    <lineage>
        <taxon>Eukaryota</taxon>
        <taxon>Discoba</taxon>
        <taxon>Euglenozoa</taxon>
        <taxon>Kinetoplastea</taxon>
        <taxon>Metakinetoplastina</taxon>
        <taxon>Eubodonida</taxon>
        <taxon>Bodonidae</taxon>
        <taxon>Bodo</taxon>
    </lineage>
</organism>
<gene>
    <name evidence="2" type="ORF">BSAL_60525</name>
</gene>
<protein>
    <submittedName>
        <fullName evidence="2">Uncharacterized protein</fullName>
    </submittedName>
</protein>
<accession>A0A0S4IQR6</accession>
<dbReference type="Proteomes" id="UP000051952">
    <property type="component" value="Unassembled WGS sequence"/>
</dbReference>
<evidence type="ECO:0000256" key="1">
    <source>
        <dbReference type="SAM" id="MobiDB-lite"/>
    </source>
</evidence>
<keyword evidence="3" id="KW-1185">Reference proteome</keyword>
<dbReference type="EMBL" id="CYKH01000274">
    <property type="protein sequence ID" value="CUF24096.1"/>
    <property type="molecule type" value="Genomic_DNA"/>
</dbReference>
<dbReference type="OrthoDB" id="247078at2759"/>
<sequence length="280" mass="29659">MSHVDPTTPLTSSGVVQDVRIDRTLGRPPFVCSTDVLNAAQLLRDVVLSKSLAELKTVSGIVNDLPIIATSLSLGFSSSPNGFLDAKPLVLIMCECLCHVASIIKFPIQDFLATIRKWFPMVRETVALHRACGAIDLDILRTFLGIPNALPPAATTGKPANPPVSNQGKGVKAQGSEKKNKNNSGSAEKKPMPAAASVASLSSSSHQEEDLKGTPPPEVIEELCLAPLSPDGRKLLLKQLDSAAKFSAIVRNDAELASIILSIYGAQLIPLLKPSALIQC</sequence>
<reference evidence="3" key="1">
    <citation type="submission" date="2015-09" db="EMBL/GenBank/DDBJ databases">
        <authorList>
            <consortium name="Pathogen Informatics"/>
        </authorList>
    </citation>
    <scope>NUCLEOTIDE SEQUENCE [LARGE SCALE GENOMIC DNA]</scope>
    <source>
        <strain evidence="3">Lake Konstanz</strain>
    </source>
</reference>
<dbReference type="AlphaFoldDB" id="A0A0S4IQR6"/>
<name>A0A0S4IQR6_BODSA</name>
<feature type="region of interest" description="Disordered" evidence="1">
    <location>
        <begin position="154"/>
        <end position="216"/>
    </location>
</feature>
<proteinExistence type="predicted"/>
<feature type="compositionally biased region" description="Low complexity" evidence="1">
    <location>
        <begin position="194"/>
        <end position="205"/>
    </location>
</feature>
<feature type="non-terminal residue" evidence="2">
    <location>
        <position position="280"/>
    </location>
</feature>
<evidence type="ECO:0000313" key="2">
    <source>
        <dbReference type="EMBL" id="CUF24096.1"/>
    </source>
</evidence>
<evidence type="ECO:0000313" key="3">
    <source>
        <dbReference type="Proteomes" id="UP000051952"/>
    </source>
</evidence>
<dbReference type="VEuPathDB" id="TriTrypDB:BSAL_60525"/>